<dbReference type="GeneID" id="19397887"/>
<proteinExistence type="predicted"/>
<reference evidence="2 3" key="2">
    <citation type="journal article" date="2013" name="PLoS Genet.">
        <title>Comparative genome structure, secondary metabolite, and effector coding capacity across Cochliobolus pathogens.</title>
        <authorList>
            <person name="Condon B.J."/>
            <person name="Leng Y."/>
            <person name="Wu D."/>
            <person name="Bushley K.E."/>
            <person name="Ohm R.A."/>
            <person name="Otillar R."/>
            <person name="Martin J."/>
            <person name="Schackwitz W."/>
            <person name="Grimwood J."/>
            <person name="MohdZainudin N."/>
            <person name="Xue C."/>
            <person name="Wang R."/>
            <person name="Manning V.A."/>
            <person name="Dhillon B."/>
            <person name="Tu Z.J."/>
            <person name="Steffenson B.J."/>
            <person name="Salamov A."/>
            <person name="Sun H."/>
            <person name="Lowry S."/>
            <person name="LaButti K."/>
            <person name="Han J."/>
            <person name="Copeland A."/>
            <person name="Lindquist E."/>
            <person name="Barry K."/>
            <person name="Schmutz J."/>
            <person name="Baker S.E."/>
            <person name="Ciuffetti L.M."/>
            <person name="Grigoriev I.V."/>
            <person name="Zhong S."/>
            <person name="Turgeon B.G."/>
        </authorList>
    </citation>
    <scope>NUCLEOTIDE SEQUENCE [LARGE SCALE GENOMIC DNA]</scope>
    <source>
        <strain evidence="3">28A</strain>
    </source>
</reference>
<sequence length="215" mass="23307">MPSILTTATLTCKDPQARQQVISAFKNIIAYTAPHEPEVLQYVCALLESDATDTKIYMIEEYANQAASDAHMGTQPVKDLIQLFSTSDVLVEPPEVHNSTVLVRKTINPVTTSAVSDSRVLVLELSALDAGTSARSPEDVDAVVEKVRSKVQGLRSLVVAEDQATKSIRIECALEGGGALMSFPELVLDDEARPVHAVKIIPKHGFLSRARKSKL</sequence>
<feature type="domain" description="ABM" evidence="1">
    <location>
        <begin position="14"/>
        <end position="80"/>
    </location>
</feature>
<dbReference type="RefSeq" id="XP_008022225.1">
    <property type="nucleotide sequence ID" value="XM_008024034.1"/>
</dbReference>
<evidence type="ECO:0000313" key="2">
    <source>
        <dbReference type="EMBL" id="EOA90359.1"/>
    </source>
</evidence>
<dbReference type="HOGENOM" id="CLU_111686_0_0_1"/>
<dbReference type="AlphaFoldDB" id="R0KMK1"/>
<reference evidence="2 3" key="1">
    <citation type="journal article" date="2012" name="PLoS Pathog.">
        <title>Diverse lifestyles and strategies of plant pathogenesis encoded in the genomes of eighteen Dothideomycetes fungi.</title>
        <authorList>
            <person name="Ohm R.A."/>
            <person name="Feau N."/>
            <person name="Henrissat B."/>
            <person name="Schoch C.L."/>
            <person name="Horwitz B.A."/>
            <person name="Barry K.W."/>
            <person name="Condon B.J."/>
            <person name="Copeland A.C."/>
            <person name="Dhillon B."/>
            <person name="Glaser F."/>
            <person name="Hesse C.N."/>
            <person name="Kosti I."/>
            <person name="LaButti K."/>
            <person name="Lindquist E.A."/>
            <person name="Lucas S."/>
            <person name="Salamov A.A."/>
            <person name="Bradshaw R.E."/>
            <person name="Ciuffetti L."/>
            <person name="Hamelin R.C."/>
            <person name="Kema G.H.J."/>
            <person name="Lawrence C."/>
            <person name="Scott J.A."/>
            <person name="Spatafora J.W."/>
            <person name="Turgeon B.G."/>
            <person name="de Wit P.J.G.M."/>
            <person name="Zhong S."/>
            <person name="Goodwin S.B."/>
            <person name="Grigoriev I.V."/>
        </authorList>
    </citation>
    <scope>NUCLEOTIDE SEQUENCE [LARGE SCALE GENOMIC DNA]</scope>
    <source>
        <strain evidence="3">28A</strain>
    </source>
</reference>
<dbReference type="PANTHER" id="PTHR40624:SF1">
    <property type="entry name" value="BIOSYNTHESIS MONOOXYGENASE, PUTATIVE (AFU_ORTHOLOGUE AFUA_1G12025)-RELATED"/>
    <property type="match status" value="1"/>
</dbReference>
<keyword evidence="3" id="KW-1185">Reference proteome</keyword>
<dbReference type="PANTHER" id="PTHR40624">
    <property type="entry name" value="BIOSYNTHESIS MONOOXYGENASE, PUTATIVE (AFU_ORTHOLOGUE AFUA_1G12025)-RELATED"/>
    <property type="match status" value="1"/>
</dbReference>
<accession>R0KMK1</accession>
<organism evidence="2 3">
    <name type="scientific">Exserohilum turcicum (strain 28A)</name>
    <name type="common">Northern leaf blight fungus</name>
    <name type="synonym">Setosphaeria turcica</name>
    <dbReference type="NCBI Taxonomy" id="671987"/>
    <lineage>
        <taxon>Eukaryota</taxon>
        <taxon>Fungi</taxon>
        <taxon>Dikarya</taxon>
        <taxon>Ascomycota</taxon>
        <taxon>Pezizomycotina</taxon>
        <taxon>Dothideomycetes</taxon>
        <taxon>Pleosporomycetidae</taxon>
        <taxon>Pleosporales</taxon>
        <taxon>Pleosporineae</taxon>
        <taxon>Pleosporaceae</taxon>
        <taxon>Exserohilum</taxon>
    </lineage>
</organism>
<dbReference type="Gene3D" id="3.30.70.100">
    <property type="match status" value="1"/>
</dbReference>
<dbReference type="OrthoDB" id="4520428at2759"/>
<evidence type="ECO:0000259" key="1">
    <source>
        <dbReference type="Pfam" id="PF03992"/>
    </source>
</evidence>
<dbReference type="eggNOG" id="ENOG502SXYA">
    <property type="taxonomic scope" value="Eukaryota"/>
</dbReference>
<dbReference type="Pfam" id="PF03992">
    <property type="entry name" value="ABM"/>
    <property type="match status" value="1"/>
</dbReference>
<gene>
    <name evidence="2" type="ORF">SETTUDRAFT_158958</name>
</gene>
<name>R0KMK1_EXST2</name>
<dbReference type="Proteomes" id="UP000016935">
    <property type="component" value="Unassembled WGS sequence"/>
</dbReference>
<dbReference type="InterPro" id="IPR011008">
    <property type="entry name" value="Dimeric_a/b-barrel"/>
</dbReference>
<dbReference type="EMBL" id="KB908493">
    <property type="protein sequence ID" value="EOA90359.1"/>
    <property type="molecule type" value="Genomic_DNA"/>
</dbReference>
<dbReference type="SUPFAM" id="SSF54909">
    <property type="entry name" value="Dimeric alpha+beta barrel"/>
    <property type="match status" value="1"/>
</dbReference>
<protein>
    <recommendedName>
        <fullName evidence="1">ABM domain-containing protein</fullName>
    </recommendedName>
</protein>
<dbReference type="InterPro" id="IPR007138">
    <property type="entry name" value="ABM_dom"/>
</dbReference>
<evidence type="ECO:0000313" key="3">
    <source>
        <dbReference type="Proteomes" id="UP000016935"/>
    </source>
</evidence>